<gene>
    <name evidence="1" type="ORF">QI031_29225</name>
</gene>
<evidence type="ECO:0000313" key="1">
    <source>
        <dbReference type="EMBL" id="WGV25754.1"/>
    </source>
</evidence>
<protein>
    <recommendedName>
        <fullName evidence="3">Asparagine synthetase domain-containing protein</fullName>
    </recommendedName>
</protein>
<proteinExistence type="predicted"/>
<dbReference type="KEGG" id="hbq:QI031_29225"/>
<dbReference type="AlphaFoldDB" id="A0AAJ6P9E6"/>
<sequence length="538" mass="61019">MSAIKNEILAKNEKFLPAQDSKPRMRPHRRQFVVGSKAFRAYEDWQSHQLDASTWVSYCAELRADWVSDADGIEWMLLGLAVETLESQADPLIEIARTASADVPDLYASWAGRWVLIGRSEIHMDASGLLGCFYGTTSNKQMWVSSSSVLLTKILSPNAPPAVVPETLHYEAGISWFPPPYSHFVGISRLLPSQVIELKTGSIRSRSLMPPIDPSLGYDKTLELFKNSLITALKRLPTEENELWLGLTGGIDSRLLFAIAHYAGIKIIPFTRISARMSLGDRLLPPKLAQELGYKHIYLQRQKSNFDRQPLVTEHTGGHVSVGDAEPFIQSVRDHLKGISVGGWCFETGKALFRDLLPDTFDDPKICARQIAQLFGEPVDSVMTQKIRDWLELIQKTPQEHLDWRDRFFIEQRLGGWQSSKEQLYDLTKVERVPIINAARNYALLLGLEESCRINAQYQIDLLSQTAPTLSKYPYNPPNSYFGTLIGFKAIAIQLVSNPIYVYRKFAGKVRWITSRIKLSQDSLYFYRKIVGRLRSKK</sequence>
<evidence type="ECO:0008006" key="3">
    <source>
        <dbReference type="Google" id="ProtNLM"/>
    </source>
</evidence>
<accession>A0AAJ6P9E6</accession>
<keyword evidence="2" id="KW-1185">Reference proteome</keyword>
<dbReference type="Proteomes" id="UP001223520">
    <property type="component" value="Chromosome"/>
</dbReference>
<evidence type="ECO:0000313" key="2">
    <source>
        <dbReference type="Proteomes" id="UP001223520"/>
    </source>
</evidence>
<reference evidence="1 2" key="1">
    <citation type="journal article" date="2023" name="Limnol Oceanogr Lett">
        <title>Environmental adaptations by the intertidal Antarctic cyanobacterium Halotia branconii CENA392 as revealed using long-read genome sequencing.</title>
        <authorList>
            <person name="Dextro R.B."/>
            <person name="Delbaje E."/>
            <person name="Freitas P.N.N."/>
            <person name="Geraldes V."/>
            <person name="Pinto E."/>
            <person name="Long P.F."/>
            <person name="Fiore M.F."/>
        </authorList>
    </citation>
    <scope>NUCLEOTIDE SEQUENCE [LARGE SCALE GENOMIC DNA]</scope>
    <source>
        <strain evidence="1 2">CENA392</strain>
    </source>
</reference>
<dbReference type="SUPFAM" id="SSF52402">
    <property type="entry name" value="Adenine nucleotide alpha hydrolases-like"/>
    <property type="match status" value="1"/>
</dbReference>
<dbReference type="RefSeq" id="WP_281483041.1">
    <property type="nucleotide sequence ID" value="NZ_CP124543.1"/>
</dbReference>
<name>A0AAJ6P9E6_9CYAN</name>
<dbReference type="EMBL" id="CP124543">
    <property type="protein sequence ID" value="WGV25754.1"/>
    <property type="molecule type" value="Genomic_DNA"/>
</dbReference>
<organism evidence="1 2">
    <name type="scientific">Halotia branconii CENA392</name>
    <dbReference type="NCBI Taxonomy" id="1539056"/>
    <lineage>
        <taxon>Bacteria</taxon>
        <taxon>Bacillati</taxon>
        <taxon>Cyanobacteriota</taxon>
        <taxon>Cyanophyceae</taxon>
        <taxon>Nostocales</taxon>
        <taxon>Nodulariaceae</taxon>
        <taxon>Halotia</taxon>
    </lineage>
</organism>